<evidence type="ECO:0000256" key="1">
    <source>
        <dbReference type="ARBA" id="ARBA00022723"/>
    </source>
</evidence>
<dbReference type="SMART" id="SM00355">
    <property type="entry name" value="ZnF_C2H2"/>
    <property type="match status" value="3"/>
</dbReference>
<feature type="region of interest" description="Disordered" evidence="6">
    <location>
        <begin position="350"/>
        <end position="384"/>
    </location>
</feature>
<dbReference type="InterPro" id="IPR036236">
    <property type="entry name" value="Znf_C2H2_sf"/>
</dbReference>
<dbReference type="Gene3D" id="3.30.160.60">
    <property type="entry name" value="Classic Zinc Finger"/>
    <property type="match status" value="2"/>
</dbReference>
<feature type="compositionally biased region" description="Low complexity" evidence="6">
    <location>
        <begin position="274"/>
        <end position="324"/>
    </location>
</feature>
<sequence>MAVFLINVCKYNGCGITFPSLSDLISHIEDTHIDYDPKVVEQKEQAQPACLPLSYVLRFITEENRKEAGSFLASNTTAPPTTNSGSNAAGHGNGNVELKRKLAIKHHSYSMSSSNRSTTPTGSEMDEDEMVVTESEDSNDSWTTEEFSSEFIMRYGSRHSGGGNNGTPGNEKPFACPVPGCKKRYKNVNGIKYHSKNGHKKDGRVRKGYKCHCGKSYKTAQGLKNHALHTHNSQPDSVLNAQLANALAIGDGASAATPVGSSNTSSNPNPPPIIQRSNSPSQSLGSLSPSSISNMSSSASSCHGGSGSLSNGNNGNNGSTTSNTAILTSNGNVLQQLSAGNVVTLTNLPTQQHQQQQPQPQQQQQQQQLHQNTATGNSNNNNLMRSTLGLVSIKTNNTPTAKSVSNLMAANATASKILKLATNVANGGSSMDIVQQQQQHNKTTTTGQTVLNGSKPLPNLVNLGILTPATSPTKNTQTLTFTTTNGSTQQQQALVASLAKKTNILLLQEPNQLVQQVQQQQQQQQQQLQQQVQQQHHVLPISPTSSVSGNSSKSSSPTPQQQQQQLLKKGKLELIEPMETDEGQSDGISESVAAAIASITDCKEDIGGATVAGIEVVGAETSYSCSNNSNLSNPNSNHGSSDSSKPPTTVLSVNKRSTAIAPAKLPTTGNSLPMQISPNFIEHKYSALAMKEKFFLNLRAGKAVASSQGADGMGSPMGHQSDVGISGGSGAGGGLRAVAVGQMCALQNEHIHQNLFKKTIN</sequence>
<dbReference type="PROSITE" id="PS00028">
    <property type="entry name" value="ZINC_FINGER_C2H2_1"/>
    <property type="match status" value="2"/>
</dbReference>
<feature type="domain" description="C2H2-type" evidence="7">
    <location>
        <begin position="7"/>
        <end position="37"/>
    </location>
</feature>
<dbReference type="OMA" id="KQKHVMT"/>
<feature type="region of interest" description="Disordered" evidence="6">
    <location>
        <begin position="531"/>
        <end position="567"/>
    </location>
</feature>
<evidence type="ECO:0000256" key="3">
    <source>
        <dbReference type="ARBA" id="ARBA00022771"/>
    </source>
</evidence>
<feature type="region of interest" description="Disordered" evidence="6">
    <location>
        <begin position="255"/>
        <end position="324"/>
    </location>
</feature>
<dbReference type="InterPro" id="IPR051580">
    <property type="entry name" value="ZnF-Chromatin_assoc"/>
</dbReference>
<dbReference type="Proteomes" id="UP000000304">
    <property type="component" value="Chromosome 3R"/>
</dbReference>
<name>B4QSK6_DROSI</name>
<evidence type="ECO:0000256" key="5">
    <source>
        <dbReference type="PROSITE-ProRule" id="PRU00042"/>
    </source>
</evidence>
<keyword evidence="3 5" id="KW-0863">Zinc-finger</keyword>
<dbReference type="FunFam" id="3.30.160.60:FF:000619">
    <property type="entry name" value="juxtaposed with another zinc finger protein 1"/>
    <property type="match status" value="1"/>
</dbReference>
<keyword evidence="1" id="KW-0479">Metal-binding</keyword>
<dbReference type="PANTHER" id="PTHR23057">
    <property type="entry name" value="JUXTAPOSED WITH ANOTHER ZINC FINGER PROTEIN 1"/>
    <property type="match status" value="1"/>
</dbReference>
<dbReference type="EMBL" id="CM000364">
    <property type="protein sequence ID" value="EDX15103.1"/>
    <property type="molecule type" value="Genomic_DNA"/>
</dbReference>
<evidence type="ECO:0000256" key="2">
    <source>
        <dbReference type="ARBA" id="ARBA00022737"/>
    </source>
</evidence>
<gene>
    <name evidence="8" type="primary">Dsim\GD21565</name>
    <name evidence="8" type="ORF">Dsim_GD21565</name>
</gene>
<dbReference type="STRING" id="7240.B4QSK6"/>
<dbReference type="AlphaFoldDB" id="B4QSK6"/>
<protein>
    <submittedName>
        <fullName evidence="8">GD21565</fullName>
    </submittedName>
</protein>
<evidence type="ECO:0000313" key="9">
    <source>
        <dbReference type="Proteomes" id="UP000000304"/>
    </source>
</evidence>
<feature type="compositionally biased region" description="Low complexity" evidence="6">
    <location>
        <begin position="351"/>
        <end position="382"/>
    </location>
</feature>
<dbReference type="Bgee" id="FBgn0192990">
    <property type="expression patterns" value="Expressed in adult organism and 3 other cell types or tissues"/>
</dbReference>
<dbReference type="SUPFAM" id="SSF57667">
    <property type="entry name" value="beta-beta-alpha zinc fingers"/>
    <property type="match status" value="1"/>
</dbReference>
<feature type="compositionally biased region" description="Low complexity" evidence="6">
    <location>
        <begin position="624"/>
        <end position="641"/>
    </location>
</feature>
<keyword evidence="4" id="KW-0862">Zinc</keyword>
<feature type="region of interest" description="Disordered" evidence="6">
    <location>
        <begin position="624"/>
        <end position="650"/>
    </location>
</feature>
<feature type="compositionally biased region" description="Acidic residues" evidence="6">
    <location>
        <begin position="124"/>
        <end position="139"/>
    </location>
</feature>
<evidence type="ECO:0000313" key="8">
    <source>
        <dbReference type="EMBL" id="EDX15103.1"/>
    </source>
</evidence>
<keyword evidence="9" id="KW-1185">Reference proteome</keyword>
<feature type="compositionally biased region" description="Polar residues" evidence="6">
    <location>
        <begin position="72"/>
        <end position="82"/>
    </location>
</feature>
<feature type="compositionally biased region" description="Low complexity" evidence="6">
    <location>
        <begin position="531"/>
        <end position="565"/>
    </location>
</feature>
<feature type="region of interest" description="Disordered" evidence="6">
    <location>
        <begin position="71"/>
        <end position="94"/>
    </location>
</feature>
<dbReference type="GO" id="GO:0005634">
    <property type="term" value="C:nucleus"/>
    <property type="evidence" value="ECO:0007669"/>
    <property type="project" value="TreeGrafter"/>
</dbReference>
<dbReference type="InterPro" id="IPR013087">
    <property type="entry name" value="Znf_C2H2_type"/>
</dbReference>
<dbReference type="PROSITE" id="PS50157">
    <property type="entry name" value="ZINC_FINGER_C2H2_2"/>
    <property type="match status" value="1"/>
</dbReference>
<accession>B4QSK6</accession>
<keyword evidence="2" id="KW-0677">Repeat</keyword>
<dbReference type="PANTHER" id="PTHR23057:SF0">
    <property type="entry name" value="JUXTAPOSED WITH ANOTHER ZINC FINGER PROTEIN 1"/>
    <property type="match status" value="1"/>
</dbReference>
<dbReference type="GO" id="GO:0008270">
    <property type="term" value="F:zinc ion binding"/>
    <property type="evidence" value="ECO:0007669"/>
    <property type="project" value="UniProtKB-KW"/>
</dbReference>
<feature type="region of interest" description="Disordered" evidence="6">
    <location>
        <begin position="107"/>
        <end position="143"/>
    </location>
</feature>
<proteinExistence type="predicted"/>
<dbReference type="PhylomeDB" id="B4QSK6"/>
<organism evidence="8 9">
    <name type="scientific">Drosophila simulans</name>
    <name type="common">Fruit fly</name>
    <dbReference type="NCBI Taxonomy" id="7240"/>
    <lineage>
        <taxon>Eukaryota</taxon>
        <taxon>Metazoa</taxon>
        <taxon>Ecdysozoa</taxon>
        <taxon>Arthropoda</taxon>
        <taxon>Hexapoda</taxon>
        <taxon>Insecta</taxon>
        <taxon>Pterygota</taxon>
        <taxon>Neoptera</taxon>
        <taxon>Endopterygota</taxon>
        <taxon>Diptera</taxon>
        <taxon>Brachycera</taxon>
        <taxon>Muscomorpha</taxon>
        <taxon>Ephydroidea</taxon>
        <taxon>Drosophilidae</taxon>
        <taxon>Drosophila</taxon>
        <taxon>Sophophora</taxon>
    </lineage>
</organism>
<dbReference type="OrthoDB" id="3269380at2759"/>
<evidence type="ECO:0000256" key="4">
    <source>
        <dbReference type="ARBA" id="ARBA00022833"/>
    </source>
</evidence>
<dbReference type="HOGENOM" id="CLU_385992_0_0_1"/>
<reference evidence="8 9" key="1">
    <citation type="journal article" date="2007" name="Nature">
        <title>Evolution of genes and genomes on the Drosophila phylogeny.</title>
        <authorList>
            <consortium name="Drosophila 12 Genomes Consortium"/>
            <person name="Clark A.G."/>
            <person name="Eisen M.B."/>
            <person name="Smith D.R."/>
            <person name="Bergman C.M."/>
            <person name="Oliver B."/>
            <person name="Markow T.A."/>
            <person name="Kaufman T.C."/>
            <person name="Kellis M."/>
            <person name="Gelbart W."/>
            <person name="Iyer V.N."/>
            <person name="Pollard D.A."/>
            <person name="Sackton T.B."/>
            <person name="Larracuente A.M."/>
            <person name="Singh N.D."/>
            <person name="Abad J.P."/>
            <person name="Abt D.N."/>
            <person name="Adryan B."/>
            <person name="Aguade M."/>
            <person name="Akashi H."/>
            <person name="Anderson W.W."/>
            <person name="Aquadro C.F."/>
            <person name="Ardell D.H."/>
            <person name="Arguello R."/>
            <person name="Artieri C.G."/>
            <person name="Barbash D.A."/>
            <person name="Barker D."/>
            <person name="Barsanti P."/>
            <person name="Batterham P."/>
            <person name="Batzoglou S."/>
            <person name="Begun D."/>
            <person name="Bhutkar A."/>
            <person name="Blanco E."/>
            <person name="Bosak S.A."/>
            <person name="Bradley R.K."/>
            <person name="Brand A.D."/>
            <person name="Brent M.R."/>
            <person name="Brooks A.N."/>
            <person name="Brown R.H."/>
            <person name="Butlin R.K."/>
            <person name="Caggese C."/>
            <person name="Calvi B.R."/>
            <person name="Bernardo de Carvalho A."/>
            <person name="Caspi A."/>
            <person name="Castrezana S."/>
            <person name="Celniker S.E."/>
            <person name="Chang J.L."/>
            <person name="Chapple C."/>
            <person name="Chatterji S."/>
            <person name="Chinwalla A."/>
            <person name="Civetta A."/>
            <person name="Clifton S.W."/>
            <person name="Comeron J.M."/>
            <person name="Costello J.C."/>
            <person name="Coyne J.A."/>
            <person name="Daub J."/>
            <person name="David R.G."/>
            <person name="Delcher A.L."/>
            <person name="Delehaunty K."/>
            <person name="Do C.B."/>
            <person name="Ebling H."/>
            <person name="Edwards K."/>
            <person name="Eickbush T."/>
            <person name="Evans J.D."/>
            <person name="Filipski A."/>
            <person name="Findeiss S."/>
            <person name="Freyhult E."/>
            <person name="Fulton L."/>
            <person name="Fulton R."/>
            <person name="Garcia A.C."/>
            <person name="Gardiner A."/>
            <person name="Garfield D.A."/>
            <person name="Garvin B.E."/>
            <person name="Gibson G."/>
            <person name="Gilbert D."/>
            <person name="Gnerre S."/>
            <person name="Godfrey J."/>
            <person name="Good R."/>
            <person name="Gotea V."/>
            <person name="Gravely B."/>
            <person name="Greenberg A.J."/>
            <person name="Griffiths-Jones S."/>
            <person name="Gross S."/>
            <person name="Guigo R."/>
            <person name="Gustafson E.A."/>
            <person name="Haerty W."/>
            <person name="Hahn M.W."/>
            <person name="Halligan D.L."/>
            <person name="Halpern A.L."/>
            <person name="Halter G.M."/>
            <person name="Han M.V."/>
            <person name="Heger A."/>
            <person name="Hillier L."/>
            <person name="Hinrichs A.S."/>
            <person name="Holmes I."/>
            <person name="Hoskins R.A."/>
            <person name="Hubisz M.J."/>
            <person name="Hultmark D."/>
            <person name="Huntley M.A."/>
            <person name="Jaffe D.B."/>
            <person name="Jagadeeshan S."/>
            <person name="Jeck W.R."/>
            <person name="Johnson J."/>
            <person name="Jones C.D."/>
            <person name="Jordan W.C."/>
            <person name="Karpen G.H."/>
            <person name="Kataoka E."/>
            <person name="Keightley P.D."/>
            <person name="Kheradpour P."/>
            <person name="Kirkness E.F."/>
            <person name="Koerich L.B."/>
            <person name="Kristiansen K."/>
            <person name="Kudrna D."/>
            <person name="Kulathinal R.J."/>
            <person name="Kumar S."/>
            <person name="Kwok R."/>
            <person name="Lander E."/>
            <person name="Langley C.H."/>
            <person name="Lapoint R."/>
            <person name="Lazzaro B.P."/>
            <person name="Lee S.J."/>
            <person name="Levesque L."/>
            <person name="Li R."/>
            <person name="Lin C.F."/>
            <person name="Lin M.F."/>
            <person name="Lindblad-Toh K."/>
            <person name="Llopart A."/>
            <person name="Long M."/>
            <person name="Low L."/>
            <person name="Lozovsky E."/>
            <person name="Lu J."/>
            <person name="Luo M."/>
            <person name="Machado C.A."/>
            <person name="Makalowski W."/>
            <person name="Marzo M."/>
            <person name="Matsuda M."/>
            <person name="Matzkin L."/>
            <person name="McAllister B."/>
            <person name="McBride C.S."/>
            <person name="McKernan B."/>
            <person name="McKernan K."/>
            <person name="Mendez-Lago M."/>
            <person name="Minx P."/>
            <person name="Mollenhauer M.U."/>
            <person name="Montooth K."/>
            <person name="Mount S.M."/>
            <person name="Mu X."/>
            <person name="Myers E."/>
            <person name="Negre B."/>
            <person name="Newfeld S."/>
            <person name="Nielsen R."/>
            <person name="Noor M.A."/>
            <person name="O'Grady P."/>
            <person name="Pachter L."/>
            <person name="Papaceit M."/>
            <person name="Parisi M.J."/>
            <person name="Parisi M."/>
            <person name="Parts L."/>
            <person name="Pedersen J.S."/>
            <person name="Pesole G."/>
            <person name="Phillippy A.M."/>
            <person name="Ponting C.P."/>
            <person name="Pop M."/>
            <person name="Porcelli D."/>
            <person name="Powell J.R."/>
            <person name="Prohaska S."/>
            <person name="Pruitt K."/>
            <person name="Puig M."/>
            <person name="Quesneville H."/>
            <person name="Ram K.R."/>
            <person name="Rand D."/>
            <person name="Rasmussen M.D."/>
            <person name="Reed L.K."/>
            <person name="Reenan R."/>
            <person name="Reily A."/>
            <person name="Remington K.A."/>
            <person name="Rieger T.T."/>
            <person name="Ritchie M.G."/>
            <person name="Robin C."/>
            <person name="Rogers Y.H."/>
            <person name="Rohde C."/>
            <person name="Rozas J."/>
            <person name="Rubenfield M.J."/>
            <person name="Ruiz A."/>
            <person name="Russo S."/>
            <person name="Salzberg S.L."/>
            <person name="Sanchez-Gracia A."/>
            <person name="Saranga D.J."/>
            <person name="Sato H."/>
            <person name="Schaeffer S.W."/>
            <person name="Schatz M.C."/>
            <person name="Schlenke T."/>
            <person name="Schwartz R."/>
            <person name="Segarra C."/>
            <person name="Singh R.S."/>
            <person name="Sirot L."/>
            <person name="Sirota M."/>
            <person name="Sisneros N.B."/>
            <person name="Smith C.D."/>
            <person name="Smith T.F."/>
            <person name="Spieth J."/>
            <person name="Stage D.E."/>
            <person name="Stark A."/>
            <person name="Stephan W."/>
            <person name="Strausberg R.L."/>
            <person name="Strempel S."/>
            <person name="Sturgill D."/>
            <person name="Sutton G."/>
            <person name="Sutton G.G."/>
            <person name="Tao W."/>
            <person name="Teichmann S."/>
            <person name="Tobari Y.N."/>
            <person name="Tomimura Y."/>
            <person name="Tsolas J.M."/>
            <person name="Valente V.L."/>
            <person name="Venter E."/>
            <person name="Venter J.C."/>
            <person name="Vicario S."/>
            <person name="Vieira F.G."/>
            <person name="Vilella A.J."/>
            <person name="Villasante A."/>
            <person name="Walenz B."/>
            <person name="Wang J."/>
            <person name="Wasserman M."/>
            <person name="Watts T."/>
            <person name="Wilson D."/>
            <person name="Wilson R.K."/>
            <person name="Wing R.A."/>
            <person name="Wolfner M.F."/>
            <person name="Wong A."/>
            <person name="Wong G.K."/>
            <person name="Wu C.I."/>
            <person name="Wu G."/>
            <person name="Yamamoto D."/>
            <person name="Yang H.P."/>
            <person name="Yang S.P."/>
            <person name="Yorke J.A."/>
            <person name="Yoshida K."/>
            <person name="Zdobnov E."/>
            <person name="Zhang P."/>
            <person name="Zhang Y."/>
            <person name="Zimin A.V."/>
            <person name="Baldwin J."/>
            <person name="Abdouelleil A."/>
            <person name="Abdulkadir J."/>
            <person name="Abebe A."/>
            <person name="Abera B."/>
            <person name="Abreu J."/>
            <person name="Acer S.C."/>
            <person name="Aftuck L."/>
            <person name="Alexander A."/>
            <person name="An P."/>
            <person name="Anderson E."/>
            <person name="Anderson S."/>
            <person name="Arachi H."/>
            <person name="Azer M."/>
            <person name="Bachantsang P."/>
            <person name="Barry A."/>
            <person name="Bayul T."/>
            <person name="Berlin A."/>
            <person name="Bessette D."/>
            <person name="Bloom T."/>
            <person name="Blye J."/>
            <person name="Boguslavskiy L."/>
            <person name="Bonnet C."/>
            <person name="Boukhgalter B."/>
            <person name="Bourzgui I."/>
            <person name="Brown A."/>
            <person name="Cahill P."/>
            <person name="Channer S."/>
            <person name="Cheshatsang Y."/>
            <person name="Chuda L."/>
            <person name="Citroen M."/>
            <person name="Collymore A."/>
            <person name="Cooke P."/>
            <person name="Costello M."/>
            <person name="D'Aco K."/>
            <person name="Daza R."/>
            <person name="De Haan G."/>
            <person name="DeGray S."/>
            <person name="DeMaso C."/>
            <person name="Dhargay N."/>
            <person name="Dooley K."/>
            <person name="Dooley E."/>
            <person name="Doricent M."/>
            <person name="Dorje P."/>
            <person name="Dorjee K."/>
            <person name="Dupes A."/>
            <person name="Elong R."/>
            <person name="Falk J."/>
            <person name="Farina A."/>
            <person name="Faro S."/>
            <person name="Ferguson D."/>
            <person name="Fisher S."/>
            <person name="Foley C.D."/>
            <person name="Franke A."/>
            <person name="Friedrich D."/>
            <person name="Gadbois L."/>
            <person name="Gearin G."/>
            <person name="Gearin C.R."/>
            <person name="Giannoukos G."/>
            <person name="Goode T."/>
            <person name="Graham J."/>
            <person name="Grandbois E."/>
            <person name="Grewal S."/>
            <person name="Gyaltsen K."/>
            <person name="Hafez N."/>
            <person name="Hagos B."/>
            <person name="Hall J."/>
            <person name="Henson C."/>
            <person name="Hollinger A."/>
            <person name="Honan T."/>
            <person name="Huard M.D."/>
            <person name="Hughes L."/>
            <person name="Hurhula B."/>
            <person name="Husby M.E."/>
            <person name="Kamat A."/>
            <person name="Kanga B."/>
            <person name="Kashin S."/>
            <person name="Khazanovich D."/>
            <person name="Kisner P."/>
            <person name="Lance K."/>
            <person name="Lara M."/>
            <person name="Lee W."/>
            <person name="Lennon N."/>
            <person name="Letendre F."/>
            <person name="LeVine R."/>
            <person name="Lipovsky A."/>
            <person name="Liu X."/>
            <person name="Liu J."/>
            <person name="Liu S."/>
            <person name="Lokyitsang T."/>
            <person name="Lokyitsang Y."/>
            <person name="Lubonja R."/>
            <person name="Lui A."/>
            <person name="MacDonald P."/>
            <person name="Magnisalis V."/>
            <person name="Maru K."/>
            <person name="Matthews C."/>
            <person name="McCusker W."/>
            <person name="McDonough S."/>
            <person name="Mehta T."/>
            <person name="Meldrim J."/>
            <person name="Meneus L."/>
            <person name="Mihai O."/>
            <person name="Mihalev A."/>
            <person name="Mihova T."/>
            <person name="Mittelman R."/>
            <person name="Mlenga V."/>
            <person name="Montmayeur A."/>
            <person name="Mulrain L."/>
            <person name="Navidi A."/>
            <person name="Naylor J."/>
            <person name="Negash T."/>
            <person name="Nguyen T."/>
            <person name="Nguyen N."/>
            <person name="Nicol R."/>
            <person name="Norbu C."/>
            <person name="Norbu N."/>
            <person name="Novod N."/>
            <person name="O'Neill B."/>
            <person name="Osman S."/>
            <person name="Markiewicz E."/>
            <person name="Oyono O.L."/>
            <person name="Patti C."/>
            <person name="Phunkhang P."/>
            <person name="Pierre F."/>
            <person name="Priest M."/>
            <person name="Raghuraman S."/>
            <person name="Rege F."/>
            <person name="Reyes R."/>
            <person name="Rise C."/>
            <person name="Rogov P."/>
            <person name="Ross K."/>
            <person name="Ryan E."/>
            <person name="Settipalli S."/>
            <person name="Shea T."/>
            <person name="Sherpa N."/>
            <person name="Shi L."/>
            <person name="Shih D."/>
            <person name="Sparrow T."/>
            <person name="Spaulding J."/>
            <person name="Stalker J."/>
            <person name="Stange-Thomann N."/>
            <person name="Stavropoulos S."/>
            <person name="Stone C."/>
            <person name="Strader C."/>
            <person name="Tesfaye S."/>
            <person name="Thomson T."/>
            <person name="Thoulutsang Y."/>
            <person name="Thoulutsang D."/>
            <person name="Topham K."/>
            <person name="Topping I."/>
            <person name="Tsamla T."/>
            <person name="Vassiliev H."/>
            <person name="Vo A."/>
            <person name="Wangchuk T."/>
            <person name="Wangdi T."/>
            <person name="Weiand M."/>
            <person name="Wilkinson J."/>
            <person name="Wilson A."/>
            <person name="Yadav S."/>
            <person name="Young G."/>
            <person name="Yu Q."/>
            <person name="Zembek L."/>
            <person name="Zhong D."/>
            <person name="Zimmer A."/>
            <person name="Zwirko Z."/>
            <person name="Jaffe D.B."/>
            <person name="Alvarez P."/>
            <person name="Brockman W."/>
            <person name="Butler J."/>
            <person name="Chin C."/>
            <person name="Gnerre S."/>
            <person name="Grabherr M."/>
            <person name="Kleber M."/>
            <person name="Mauceli E."/>
            <person name="MacCallum I."/>
        </authorList>
    </citation>
    <scope>NUCLEOTIDE SEQUENCE [LARGE SCALE GENOMIC DNA]</scope>
    <source>
        <strain evidence="9">white501</strain>
    </source>
</reference>
<evidence type="ECO:0000259" key="7">
    <source>
        <dbReference type="PROSITE" id="PS50157"/>
    </source>
</evidence>
<evidence type="ECO:0000256" key="6">
    <source>
        <dbReference type="SAM" id="MobiDB-lite"/>
    </source>
</evidence>